<feature type="transmembrane region" description="Helical" evidence="1">
    <location>
        <begin position="85"/>
        <end position="106"/>
    </location>
</feature>
<evidence type="ECO:0000256" key="1">
    <source>
        <dbReference type="SAM" id="Phobius"/>
    </source>
</evidence>
<evidence type="ECO:0000313" key="2">
    <source>
        <dbReference type="EMBL" id="MFD1429262.1"/>
    </source>
</evidence>
<dbReference type="Pfam" id="PF06161">
    <property type="entry name" value="DUF975"/>
    <property type="match status" value="1"/>
</dbReference>
<keyword evidence="1" id="KW-0812">Transmembrane</keyword>
<name>A0ABW4CEQ9_9LACO</name>
<sequence>METAYKTRRELKKTAKQQLRQPGLYGDLIKANIVPWLINVFFAVAMVLVFLQLLQAYGFDNWLRDPDGFIDYYLGHSGNTTARTALQSLLLLWFGAGLNFTALDVTRGKLTRVSPLQALMRTFNSRYFFGLLLLVIVSTMLTAFGTSLFVIPGLMLSLGLAQGEYLYYDGREQDPHFGAMRALVGSWAMMRGFKTDFLLLELSIIGWRLLENVTLHLADLLIEPYLQLVKAAYYDNLRNFIIARAQE</sequence>
<dbReference type="PANTHER" id="PTHR40076:SF1">
    <property type="entry name" value="MEMBRANE PROTEIN"/>
    <property type="match status" value="1"/>
</dbReference>
<dbReference type="InterPro" id="IPR010380">
    <property type="entry name" value="DUF975"/>
</dbReference>
<dbReference type="PANTHER" id="PTHR40076">
    <property type="entry name" value="MEMBRANE PROTEIN-RELATED"/>
    <property type="match status" value="1"/>
</dbReference>
<keyword evidence="3" id="KW-1185">Reference proteome</keyword>
<comment type="caution">
    <text evidence="2">The sequence shown here is derived from an EMBL/GenBank/DDBJ whole genome shotgun (WGS) entry which is preliminary data.</text>
</comment>
<accession>A0ABW4CEQ9</accession>
<dbReference type="RefSeq" id="WP_203626199.1">
    <property type="nucleotide sequence ID" value="NZ_BOLQ01000003.1"/>
</dbReference>
<dbReference type="EMBL" id="JBHTOC010000004">
    <property type="protein sequence ID" value="MFD1429262.1"/>
    <property type="molecule type" value="Genomic_DNA"/>
</dbReference>
<reference evidence="3" key="1">
    <citation type="journal article" date="2019" name="Int. J. Syst. Evol. Microbiol.">
        <title>The Global Catalogue of Microorganisms (GCM) 10K type strain sequencing project: providing services to taxonomists for standard genome sequencing and annotation.</title>
        <authorList>
            <consortium name="The Broad Institute Genomics Platform"/>
            <consortium name="The Broad Institute Genome Sequencing Center for Infectious Disease"/>
            <person name="Wu L."/>
            <person name="Ma J."/>
        </authorList>
    </citation>
    <scope>NUCLEOTIDE SEQUENCE [LARGE SCALE GENOMIC DNA]</scope>
    <source>
        <strain evidence="3">CCM 8980</strain>
    </source>
</reference>
<evidence type="ECO:0000313" key="3">
    <source>
        <dbReference type="Proteomes" id="UP001597196"/>
    </source>
</evidence>
<dbReference type="Proteomes" id="UP001597196">
    <property type="component" value="Unassembled WGS sequence"/>
</dbReference>
<feature type="transmembrane region" description="Helical" evidence="1">
    <location>
        <begin position="127"/>
        <end position="151"/>
    </location>
</feature>
<gene>
    <name evidence="2" type="ORF">ACFQ4P_03225</name>
</gene>
<proteinExistence type="predicted"/>
<keyword evidence="1" id="KW-1133">Transmembrane helix</keyword>
<protein>
    <submittedName>
        <fullName evidence="2">DUF975 family protein</fullName>
    </submittedName>
</protein>
<organism evidence="2 3">
    <name type="scientific">Lacticaseibacillus mingshuiensis</name>
    <dbReference type="NCBI Taxonomy" id="2799574"/>
    <lineage>
        <taxon>Bacteria</taxon>
        <taxon>Bacillati</taxon>
        <taxon>Bacillota</taxon>
        <taxon>Bacilli</taxon>
        <taxon>Lactobacillales</taxon>
        <taxon>Lactobacillaceae</taxon>
        <taxon>Lacticaseibacillus</taxon>
    </lineage>
</organism>
<feature type="transmembrane region" description="Helical" evidence="1">
    <location>
        <begin position="33"/>
        <end position="54"/>
    </location>
</feature>
<keyword evidence="1" id="KW-0472">Membrane</keyword>